<feature type="binding site" evidence="3">
    <location>
        <position position="459"/>
    </location>
    <ligand>
        <name>Mg(2+)</name>
        <dbReference type="ChEBI" id="CHEBI:18420"/>
    </ligand>
</feature>
<feature type="binding site" evidence="3">
    <location>
        <position position="289"/>
    </location>
    <ligand>
        <name>FAD</name>
        <dbReference type="ChEBI" id="CHEBI:57692"/>
    </ligand>
</feature>
<feature type="region of interest" description="Membrane-binding domain" evidence="3">
    <location>
        <begin position="530"/>
        <end position="571"/>
    </location>
</feature>
<comment type="cofactor">
    <cofactor evidence="3">
        <name>Mg(2+)</name>
        <dbReference type="ChEBI" id="CHEBI:18420"/>
    </cofactor>
    <text evidence="3">Binds 1 Mg(2+) ion per subunit.</text>
</comment>
<comment type="catalytic activity">
    <reaction evidence="3">
        <text>a ubiquinone + pyruvate + H2O = a ubiquinol + acetate + CO2</text>
        <dbReference type="Rhea" id="RHEA:27405"/>
        <dbReference type="Rhea" id="RHEA-COMP:9565"/>
        <dbReference type="Rhea" id="RHEA-COMP:9566"/>
        <dbReference type="ChEBI" id="CHEBI:15361"/>
        <dbReference type="ChEBI" id="CHEBI:15377"/>
        <dbReference type="ChEBI" id="CHEBI:16389"/>
        <dbReference type="ChEBI" id="CHEBI:16526"/>
        <dbReference type="ChEBI" id="CHEBI:17976"/>
        <dbReference type="ChEBI" id="CHEBI:30089"/>
        <dbReference type="EC" id="1.2.5.1"/>
    </reaction>
</comment>
<dbReference type="CDD" id="cd02014">
    <property type="entry name" value="TPP_POX"/>
    <property type="match status" value="1"/>
</dbReference>
<evidence type="ECO:0000259" key="5">
    <source>
        <dbReference type="Pfam" id="PF00205"/>
    </source>
</evidence>
<dbReference type="Pfam" id="PF00205">
    <property type="entry name" value="TPP_enzyme_M"/>
    <property type="match status" value="1"/>
</dbReference>
<feature type="binding site" evidence="3">
    <location>
        <begin position="459"/>
        <end position="465"/>
    </location>
    <ligand>
        <name>thiamine diphosphate</name>
        <dbReference type="ChEBI" id="CHEBI:58937"/>
    </ligand>
</feature>
<evidence type="ECO:0000256" key="2">
    <source>
        <dbReference type="ARBA" id="ARBA00023052"/>
    </source>
</evidence>
<dbReference type="InterPro" id="IPR044261">
    <property type="entry name" value="Pyruvate_dehydrogenase"/>
</dbReference>
<dbReference type="InterPro" id="IPR012001">
    <property type="entry name" value="Thiamin_PyroP_enz_TPP-bd_dom"/>
</dbReference>
<evidence type="ECO:0000313" key="8">
    <source>
        <dbReference type="EMBL" id="NIH57155.1"/>
    </source>
</evidence>
<dbReference type="PROSITE" id="PS00187">
    <property type="entry name" value="TPP_ENZYMES"/>
    <property type="match status" value="1"/>
</dbReference>
<feature type="domain" description="Thiamine pyrophosphate enzyme N-terminal TPP-binding" evidence="7">
    <location>
        <begin position="3"/>
        <end position="113"/>
    </location>
</feature>
<dbReference type="PANTHER" id="PTHR42981">
    <property type="entry name" value="PYRUVATE DEHYDROGENASE [UBIQUINONE]"/>
    <property type="match status" value="1"/>
</dbReference>
<dbReference type="InterPro" id="IPR011766">
    <property type="entry name" value="TPP_enzyme_TPP-bd"/>
</dbReference>
<comment type="cofactor">
    <cofactor evidence="3">
        <name>thiamine diphosphate</name>
        <dbReference type="ChEBI" id="CHEBI:58937"/>
    </cofactor>
    <text evidence="3">Binds 1 thiamine pyrophosphate per subunit.</text>
</comment>
<evidence type="ECO:0000313" key="9">
    <source>
        <dbReference type="Proteomes" id="UP000749311"/>
    </source>
</evidence>
<keyword evidence="3 8" id="KW-0670">Pyruvate</keyword>
<comment type="similarity">
    <text evidence="1 3 4">Belongs to the TPP enzyme family.</text>
</comment>
<dbReference type="Gene3D" id="3.40.50.1220">
    <property type="entry name" value="TPP-binding domain"/>
    <property type="match status" value="1"/>
</dbReference>
<feature type="binding site" evidence="3">
    <location>
        <begin position="405"/>
        <end position="407"/>
    </location>
    <ligand>
        <name>thiamine diphosphate</name>
        <dbReference type="ChEBI" id="CHEBI:58937"/>
    </ligand>
</feature>
<comment type="cofactor">
    <cofactor evidence="3">
        <name>FAD</name>
        <dbReference type="ChEBI" id="CHEBI:57692"/>
    </cofactor>
    <text evidence="3">Binds 1 FAD per subunit.</text>
</comment>
<keyword evidence="3" id="KW-0274">FAD</keyword>
<keyword evidence="9" id="KW-1185">Reference proteome</keyword>
<protein>
    <recommendedName>
        <fullName evidence="3">Pyruvate dehydrogenase [ubiquinone]</fullName>
        <ecNumber evidence="3">1.2.5.1</ecNumber>
    </recommendedName>
    <alternativeName>
        <fullName evidence="3">Pyruvate oxidase</fullName>
        <shortName evidence="3">POX</shortName>
    </alternativeName>
    <alternativeName>
        <fullName evidence="3">Pyruvate:ubiquinone-8 oxidoreductase</fullName>
    </alternativeName>
</protein>
<comment type="function">
    <text evidence="3">A peripheral cell membrane enzyme that catalyzes the oxidative decarboxylation of pyruvate to form acetate and CO(2). It channels electrons from the cytoplasm to the respiratory chain at the cell membrane via ubiquinone.</text>
</comment>
<feature type="region of interest" description="FAD-binding domain" evidence="3">
    <location>
        <begin position="180"/>
        <end position="331"/>
    </location>
</feature>
<feature type="binding site" evidence="3">
    <location>
        <position position="48"/>
    </location>
    <ligand>
        <name>thiamine diphosphate</name>
        <dbReference type="ChEBI" id="CHEBI:58937"/>
    </ligand>
</feature>
<dbReference type="PANTHER" id="PTHR42981:SF2">
    <property type="entry name" value="PYRUVATE DEHYDROGENASE [UBIQUINONE]"/>
    <property type="match status" value="1"/>
</dbReference>
<dbReference type="InterPro" id="IPR012000">
    <property type="entry name" value="Thiamin_PyroP_enz_cen_dom"/>
</dbReference>
<comment type="caution">
    <text evidence="3">Lacks conserved residue(s) required for the propagation of feature annotation.</text>
</comment>
<feature type="binding site" evidence="3">
    <location>
        <position position="432"/>
    </location>
    <ligand>
        <name>Mg(2+)</name>
        <dbReference type="ChEBI" id="CHEBI:18420"/>
    </ligand>
</feature>
<dbReference type="HAMAP" id="MF_00850">
    <property type="entry name" value="POX"/>
    <property type="match status" value="1"/>
</dbReference>
<keyword evidence="3" id="KW-0446">Lipid-binding</keyword>
<dbReference type="NCBIfam" id="NF006591">
    <property type="entry name" value="PRK09124.1"/>
    <property type="match status" value="1"/>
</dbReference>
<keyword evidence="3 8" id="KW-0560">Oxidoreductase</keyword>
<dbReference type="InterPro" id="IPR047210">
    <property type="entry name" value="TPP_PYR_POXB-like"/>
</dbReference>
<comment type="subcellular location">
    <subcellularLocation>
        <location evidence="3">Cell membrane</location>
        <topology evidence="3">Peripheral membrane protein</topology>
        <orientation evidence="3">Cytoplasmic side</orientation>
    </subcellularLocation>
</comment>
<keyword evidence="3" id="KW-0285">Flavoprotein</keyword>
<evidence type="ECO:0000256" key="4">
    <source>
        <dbReference type="RuleBase" id="RU362132"/>
    </source>
</evidence>
<dbReference type="InterPro" id="IPR047211">
    <property type="entry name" value="POXB-like"/>
</dbReference>
<comment type="subunit">
    <text evidence="3">Homotetramer.</text>
</comment>
<feature type="binding site" evidence="3">
    <location>
        <begin position="432"/>
        <end position="434"/>
    </location>
    <ligand>
        <name>thiamine diphosphate</name>
        <dbReference type="ChEBI" id="CHEBI:58937"/>
    </ligand>
</feature>
<dbReference type="Pfam" id="PF02776">
    <property type="entry name" value="TPP_enzyme_N"/>
    <property type="match status" value="1"/>
</dbReference>
<dbReference type="SUPFAM" id="SSF52518">
    <property type="entry name" value="Thiamin diphosphate-binding fold (THDP-binding)"/>
    <property type="match status" value="2"/>
</dbReference>
<feature type="binding site" evidence="3">
    <location>
        <begin position="271"/>
        <end position="275"/>
    </location>
    <ligand>
        <name>FAD</name>
        <dbReference type="ChEBI" id="CHEBI:57692"/>
    </ligand>
</feature>
<evidence type="ECO:0000259" key="7">
    <source>
        <dbReference type="Pfam" id="PF02776"/>
    </source>
</evidence>
<dbReference type="Proteomes" id="UP000749311">
    <property type="component" value="Unassembled WGS sequence"/>
</dbReference>
<dbReference type="Gene3D" id="3.40.50.970">
    <property type="match status" value="2"/>
</dbReference>
<comment type="domain">
    <text evidence="3">Has 4 domains; the Pyr domain which binds the pyrimidine moiety of the thiamine pyrophosphate cofactor, the FAD-binding domain, the PP-binding domain which binds the pyrophosphate portion of thiamine pyrophosphate and the C-terminal membrane binding region. The C-terminus is held closely against the rest of the protein and covers the active site; during activation it unfolds from the rest of the protein and forms an amphipathic helix upon membrane binding, exposing the active site.</text>
</comment>
<feature type="domain" description="Thiamine pyrophosphate enzyme central" evidence="5">
    <location>
        <begin position="188"/>
        <end position="316"/>
    </location>
</feature>
<keyword evidence="3" id="KW-0830">Ubiquinone</keyword>
<dbReference type="InterPro" id="IPR029035">
    <property type="entry name" value="DHS-like_NAD/FAD-binding_dom"/>
</dbReference>
<feature type="domain" description="Thiamine pyrophosphate enzyme TPP-binding" evidence="6">
    <location>
        <begin position="378"/>
        <end position="524"/>
    </location>
</feature>
<evidence type="ECO:0000256" key="1">
    <source>
        <dbReference type="ARBA" id="ARBA00007812"/>
    </source>
</evidence>
<evidence type="ECO:0000256" key="3">
    <source>
        <dbReference type="HAMAP-Rule" id="MF_00850"/>
    </source>
</evidence>
<keyword evidence="3" id="KW-0472">Membrane</keyword>
<organism evidence="8 9">
    <name type="scientific">Brooklawnia cerclae</name>
    <dbReference type="NCBI Taxonomy" id="349934"/>
    <lineage>
        <taxon>Bacteria</taxon>
        <taxon>Bacillati</taxon>
        <taxon>Actinomycetota</taxon>
        <taxon>Actinomycetes</taxon>
        <taxon>Propionibacteriales</taxon>
        <taxon>Propionibacteriaceae</taxon>
        <taxon>Brooklawnia</taxon>
    </lineage>
</organism>
<dbReference type="RefSeq" id="WP_167166629.1">
    <property type="nucleotide sequence ID" value="NZ_BAAAOO010000011.1"/>
</dbReference>
<dbReference type="InterPro" id="IPR029061">
    <property type="entry name" value="THDP-binding"/>
</dbReference>
<feature type="site" description="Moves into active site upon enzyme activation, plays a role in electron transfer" evidence="3">
    <location>
        <position position="464"/>
    </location>
</feature>
<sequence length="573" mass="61085">MVTVAKNMVDTLAASGVKRVYGIPGDSLNGFTDALRGSGIEWVHVRHEEAAAFAAGAEAALTGELAVCVGSCGPGNLHLINGLFDAQRSRVPVLAIAAHIPTSEIGSGYFQETHPQELFRECSVYVEYAADPVQMPRVLRTAMQAALAQRGVAVVVIPGDVALADAQDATITPVRAATPKVLPSSDELREAASLLDKAKKVTILAGAGTEGAHDQVIALADALAAPIVHTLRSKQFVEYDNPFDVGMTGLLGFASGYRAMENCDTLLMLGTDFPYRPFLPDQAAVIQVDLRGEHLGRRVPLKLGLIGDVGDTAEALLPLLTRHTDRSHLDDSLAHYAKTRTKLDDLATPRKGKQALHPQYIAKLLDEVAADDAVFIPDVGSPVIWAARYLKMNGKRKLIGSFIHGSMANALPQAVGAASAFPGRQVVALSGDGGVEMLLGELLTLTQNKLPVKVVVFNNSSLNFVELEMKASGFVTHTTDLENPSLAGIAKAAGLKGFRVEKSDDLQAVLKEAFAYDGPALIDIVTERQELTIPPSVKLDQAKGFALYAMRTLLSGRGDELVDLTRANLHQVF</sequence>
<accession>A0ABX0SFI2</accession>
<keyword evidence="3" id="KW-1003">Cell membrane</keyword>
<keyword evidence="3" id="KW-0460">Magnesium</keyword>
<dbReference type="InterPro" id="IPR000399">
    <property type="entry name" value="TPP-bd_CS"/>
</dbReference>
<dbReference type="InterPro" id="IPR047212">
    <property type="entry name" value="TPP_POXB-like"/>
</dbReference>
<proteinExistence type="inferred from homology"/>
<name>A0ABX0SFI2_9ACTN</name>
<gene>
    <name evidence="3" type="primary">poxB</name>
    <name evidence="8" type="ORF">FB473_001800</name>
</gene>
<dbReference type="Pfam" id="PF02775">
    <property type="entry name" value="TPP_enzyme_C"/>
    <property type="match status" value="1"/>
</dbReference>
<keyword evidence="2 3" id="KW-0786">Thiamine pyrophosphate</keyword>
<keyword evidence="3" id="KW-0547">Nucleotide-binding</keyword>
<feature type="binding site" evidence="3">
    <location>
        <begin position="248"/>
        <end position="251"/>
    </location>
    <ligand>
        <name>FAD</name>
        <dbReference type="ChEBI" id="CHEBI:57692"/>
    </ligand>
</feature>
<dbReference type="SUPFAM" id="SSF52467">
    <property type="entry name" value="DHS-like NAD/FAD-binding domain"/>
    <property type="match status" value="1"/>
</dbReference>
<keyword evidence="3" id="KW-0479">Metal-binding</keyword>
<dbReference type="GO" id="GO:0052737">
    <property type="term" value="F:pyruvate dehydrogenase (quinone) activity"/>
    <property type="evidence" value="ECO:0007669"/>
    <property type="project" value="UniProtKB-EC"/>
</dbReference>
<dbReference type="CDD" id="cd07039">
    <property type="entry name" value="TPP_PYR_POX"/>
    <property type="match status" value="1"/>
</dbReference>
<reference evidence="8 9" key="1">
    <citation type="submission" date="2020-02" db="EMBL/GenBank/DDBJ databases">
        <title>Sequencing the genomes of 1000 actinobacteria strains.</title>
        <authorList>
            <person name="Klenk H.-P."/>
        </authorList>
    </citation>
    <scope>NUCLEOTIDE SEQUENCE [LARGE SCALE GENOMIC DNA]</scope>
    <source>
        <strain evidence="8 9">DSM 19609</strain>
    </source>
</reference>
<dbReference type="EMBL" id="JAAMOZ010000001">
    <property type="protein sequence ID" value="NIH57155.1"/>
    <property type="molecule type" value="Genomic_DNA"/>
</dbReference>
<evidence type="ECO:0000259" key="6">
    <source>
        <dbReference type="Pfam" id="PF02775"/>
    </source>
</evidence>
<comment type="activity regulation">
    <text evidence="3">The C-terminus inhibits activity; it has to move for the enzyme to be active. Activated by lipid-binding, which occurs via the C-terminus.</text>
</comment>
<comment type="caution">
    <text evidence="8">The sequence shown here is derived from an EMBL/GenBank/DDBJ whole genome shotgun (WGS) entry which is preliminary data.</text>
</comment>
<dbReference type="EC" id="1.2.5.1" evidence="3"/>